<dbReference type="AlphaFoldDB" id="A0A1I7Y0X7"/>
<keyword evidence="1" id="KW-1185">Reference proteome</keyword>
<organism evidence="1 2">
    <name type="scientific">Steinernema glaseri</name>
    <dbReference type="NCBI Taxonomy" id="37863"/>
    <lineage>
        <taxon>Eukaryota</taxon>
        <taxon>Metazoa</taxon>
        <taxon>Ecdysozoa</taxon>
        <taxon>Nematoda</taxon>
        <taxon>Chromadorea</taxon>
        <taxon>Rhabditida</taxon>
        <taxon>Tylenchina</taxon>
        <taxon>Panagrolaimomorpha</taxon>
        <taxon>Strongyloidoidea</taxon>
        <taxon>Steinernematidae</taxon>
        <taxon>Steinernema</taxon>
    </lineage>
</organism>
<evidence type="ECO:0000313" key="2">
    <source>
        <dbReference type="WBParaSite" id="L893_g11618.t1"/>
    </source>
</evidence>
<sequence length="147" mass="16850">MSDFMESKVTEISTKQDIESLKRRFFPRINYSALDIVLRVVDAIGLHSAILHHLVDKNLRIRIVELSYEGPASTKLLKQLVHKKVTIQICLEGDWPLESTVPLVEALIPQRQLRYFDCNVKMSLSKSFSAGEIRRKISTPIQKTNCL</sequence>
<dbReference type="WBParaSite" id="L893_g11618.t1">
    <property type="protein sequence ID" value="L893_g11618.t1"/>
    <property type="gene ID" value="L893_g11618"/>
</dbReference>
<name>A0A1I7Y0X7_9BILA</name>
<proteinExistence type="predicted"/>
<reference evidence="2" key="1">
    <citation type="submission" date="2016-11" db="UniProtKB">
        <authorList>
            <consortium name="WormBaseParasite"/>
        </authorList>
    </citation>
    <scope>IDENTIFICATION</scope>
</reference>
<accession>A0A1I7Y0X7</accession>
<evidence type="ECO:0000313" key="1">
    <source>
        <dbReference type="Proteomes" id="UP000095287"/>
    </source>
</evidence>
<protein>
    <submittedName>
        <fullName evidence="2">FTH domain-containing protein</fullName>
    </submittedName>
</protein>
<dbReference type="Proteomes" id="UP000095287">
    <property type="component" value="Unplaced"/>
</dbReference>